<protein>
    <recommendedName>
        <fullName evidence="4">Heterokaryon incompatibility domain-containing protein</fullName>
    </recommendedName>
</protein>
<evidence type="ECO:0000313" key="2">
    <source>
        <dbReference type="EMBL" id="CAK0822017.1"/>
    </source>
</evidence>
<sequence length="563" mass="62729">MFAGEAEDCISCAVLHTAPAGSTSEDACRLDATGAALIVSLGVALVLGFLAFVLIRRQLAKLMAYKEKVLMSHINACMKSSSQLEYPYILVSARSLFGAGRLCSYEEVRDRVEGGFHLVLEKVAHSSSVFKEMGNRVVFFSHQWTDFHHPDPTGAQYAYMVWSLREIMQKKGWTEEQTFYWVDYTCVPQGHPGIQQLAINSLPVYASACDAFIIVAPEIAHTQTQQVLGPDTYFRRAWCRAEQLSCYIRNGCGDMFLARGPMDGATAGSTTAELTALDEASATTHMGVFQGEMTCCRLRHHGMERCDRQSLVQPMLGLYAEAYLLREKDERHRRIHDLLAARRDELFPEQFVYTTPSGEQRKPLFGKVMGRLQSHLADKEKASHLERQHLRHEASDEEKAGVMRMTRTLTSRTETPQFDSVEGTDSVEGIDSIDLHWLPTLSAATKAGVVRRVRSTRSLTDWHEEPIGLSLSPRDNIDRVDSIDMRCLPTLSNTADSHRLIAPSAAEMTDSIDMHRLPTLSGANSIDVNRLPTVPATEGIDSIDVHRLPTDSYCLPFGADSTI</sequence>
<evidence type="ECO:0000256" key="1">
    <source>
        <dbReference type="SAM" id="Phobius"/>
    </source>
</evidence>
<keyword evidence="1" id="KW-1133">Transmembrane helix</keyword>
<dbReference type="Proteomes" id="UP001189429">
    <property type="component" value="Unassembled WGS sequence"/>
</dbReference>
<proteinExistence type="predicted"/>
<evidence type="ECO:0000313" key="3">
    <source>
        <dbReference type="Proteomes" id="UP001189429"/>
    </source>
</evidence>
<comment type="caution">
    <text evidence="2">The sequence shown here is derived from an EMBL/GenBank/DDBJ whole genome shotgun (WGS) entry which is preliminary data.</text>
</comment>
<dbReference type="EMBL" id="CAUYUJ010007797">
    <property type="protein sequence ID" value="CAK0822017.1"/>
    <property type="molecule type" value="Genomic_DNA"/>
</dbReference>
<keyword evidence="3" id="KW-1185">Reference proteome</keyword>
<evidence type="ECO:0008006" key="4">
    <source>
        <dbReference type="Google" id="ProtNLM"/>
    </source>
</evidence>
<accession>A0ABN9RS15</accession>
<reference evidence="2" key="1">
    <citation type="submission" date="2023-10" db="EMBL/GenBank/DDBJ databases">
        <authorList>
            <person name="Chen Y."/>
            <person name="Shah S."/>
            <person name="Dougan E. K."/>
            <person name="Thang M."/>
            <person name="Chan C."/>
        </authorList>
    </citation>
    <scope>NUCLEOTIDE SEQUENCE [LARGE SCALE GENOMIC DNA]</scope>
</reference>
<organism evidence="2 3">
    <name type="scientific">Prorocentrum cordatum</name>
    <dbReference type="NCBI Taxonomy" id="2364126"/>
    <lineage>
        <taxon>Eukaryota</taxon>
        <taxon>Sar</taxon>
        <taxon>Alveolata</taxon>
        <taxon>Dinophyceae</taxon>
        <taxon>Prorocentrales</taxon>
        <taxon>Prorocentraceae</taxon>
        <taxon>Prorocentrum</taxon>
    </lineage>
</organism>
<keyword evidence="1" id="KW-0812">Transmembrane</keyword>
<feature type="transmembrane region" description="Helical" evidence="1">
    <location>
        <begin position="34"/>
        <end position="55"/>
    </location>
</feature>
<keyword evidence="1" id="KW-0472">Membrane</keyword>
<gene>
    <name evidence="2" type="ORF">PCOR1329_LOCUS23139</name>
</gene>
<name>A0ABN9RS15_9DINO</name>